<name>A0A844F775_CLOSV</name>
<accession>A0A844F775</accession>
<organism evidence="1 2">
    <name type="scientific">Clostridium scindens (strain JCM 10418 / VPI 12708)</name>
    <dbReference type="NCBI Taxonomy" id="29347"/>
    <lineage>
        <taxon>Bacteria</taxon>
        <taxon>Bacillati</taxon>
        <taxon>Bacillota</taxon>
        <taxon>Clostridia</taxon>
        <taxon>Lachnospirales</taxon>
        <taxon>Lachnospiraceae</taxon>
    </lineage>
</organism>
<gene>
    <name evidence="1" type="ORF">FYJ37_00925</name>
</gene>
<sequence>MRKLTQKEYEERFYSIYDSEKFKIVSPYISRREYLTIEHVSSGNKYTKKAYEWLKLKNFEDYCEFRGSQGNKVSQDEYEKRFYDIYGDKFTLESKYTSMHDNILIKHNACGSTFERRALNALNGKITCPCESAKDFVTEINSIAIKDPDFAKLFLNKNDTYKYSCGSTQKSDFVCPECGKIIKNKQILSVYKQGLFCPVCGKKASLGERIMYQLLYMFNEKLDCSFDYDKTYNWSCSKRYDFLFKLNGITYIVETHGNQHYSSTQQFKNSTLSSQKSNDLYKYNLAIDNNIVEPDNYIVIDCRKSDIDYIKNNILDSKLDELFNLVDFDWELCFLESATPTLKMVCDAWNKGFNTYDELTNELHMHYQTIQKYLSQGRKLGMCDYTRIKRKKVNSDSNISIQTTNNKLEFGKEADDDFI</sequence>
<dbReference type="Proteomes" id="UP000462363">
    <property type="component" value="Unassembled WGS sequence"/>
</dbReference>
<dbReference type="RefSeq" id="WP_154322708.1">
    <property type="nucleotide sequence ID" value="NZ_CP045695.1"/>
</dbReference>
<evidence type="ECO:0000313" key="1">
    <source>
        <dbReference type="EMBL" id="MSS38947.1"/>
    </source>
</evidence>
<protein>
    <submittedName>
        <fullName evidence="1">Uncharacterized protein</fullName>
    </submittedName>
</protein>
<evidence type="ECO:0000313" key="2">
    <source>
        <dbReference type="Proteomes" id="UP000462363"/>
    </source>
</evidence>
<proteinExistence type="predicted"/>
<dbReference type="EMBL" id="VUMB01000002">
    <property type="protein sequence ID" value="MSS38947.1"/>
    <property type="molecule type" value="Genomic_DNA"/>
</dbReference>
<dbReference type="AlphaFoldDB" id="A0A844F775"/>
<reference evidence="1 2" key="1">
    <citation type="submission" date="2019-08" db="EMBL/GenBank/DDBJ databases">
        <title>In-depth cultivation of the pig gut microbiome towards novel bacterial diversity and tailored functional studies.</title>
        <authorList>
            <person name="Wylensek D."/>
            <person name="Hitch T.C.A."/>
            <person name="Clavel T."/>
        </authorList>
    </citation>
    <scope>NUCLEOTIDE SEQUENCE [LARGE SCALE GENOMIC DNA]</scope>
    <source>
        <strain evidence="1 2">BL-389-WT-3D</strain>
    </source>
</reference>
<comment type="caution">
    <text evidence="1">The sequence shown here is derived from an EMBL/GenBank/DDBJ whole genome shotgun (WGS) entry which is preliminary data.</text>
</comment>